<evidence type="ECO:0000256" key="1">
    <source>
        <dbReference type="ARBA" id="ARBA00011053"/>
    </source>
</evidence>
<comment type="similarity">
    <text evidence="1 14">Belongs to the archaeal DNA polymerase II family.</text>
</comment>
<dbReference type="RefSeq" id="WP_048174266.1">
    <property type="nucleotide sequence ID" value="NZ_CP009506.1"/>
</dbReference>
<gene>
    <name evidence="14" type="primary">polC</name>
    <name evidence="18" type="ORF">MSSIT_3832</name>
</gene>
<reference evidence="18 19" key="1">
    <citation type="submission" date="2014-07" db="EMBL/GenBank/DDBJ databases">
        <title>Methanogenic archaea and the global carbon cycle.</title>
        <authorList>
            <person name="Henriksen J.R."/>
            <person name="Luke J."/>
            <person name="Reinhart S."/>
            <person name="Benedict M.N."/>
            <person name="Youngblut N.D."/>
            <person name="Metcalf M.E."/>
            <person name="Whitaker R.J."/>
            <person name="Metcalf W.W."/>
        </authorList>
    </citation>
    <scope>NUCLEOTIDE SEQUENCE [LARGE SCALE GENOMIC DNA]</scope>
    <source>
        <strain evidence="18 19">T4/M</strain>
    </source>
</reference>
<dbReference type="NCBIfam" id="NF003103">
    <property type="entry name" value="PRK04023.1"/>
    <property type="match status" value="1"/>
</dbReference>
<dbReference type="GO" id="GO:0003677">
    <property type="term" value="F:DNA binding"/>
    <property type="evidence" value="ECO:0007669"/>
    <property type="project" value="UniProtKB-UniRule"/>
</dbReference>
<evidence type="ECO:0000256" key="4">
    <source>
        <dbReference type="ARBA" id="ARBA00022695"/>
    </source>
</evidence>
<dbReference type="InterPro" id="IPR056171">
    <property type="entry name" value="PolC_DP2_central_dom"/>
</dbReference>
<evidence type="ECO:0000259" key="16">
    <source>
        <dbReference type="Pfam" id="PF24844"/>
    </source>
</evidence>
<dbReference type="EMBL" id="CP009506">
    <property type="protein sequence ID" value="AKB30551.1"/>
    <property type="molecule type" value="Genomic_DNA"/>
</dbReference>
<evidence type="ECO:0000256" key="7">
    <source>
        <dbReference type="ARBA" id="ARBA00022801"/>
    </source>
</evidence>
<keyword evidence="11 14" id="KW-0511">Multifunctional enzyme</keyword>
<keyword evidence="5 14" id="KW-0235">DNA replication</keyword>
<keyword evidence="4 14" id="KW-0548">Nucleotidyltransferase</keyword>
<dbReference type="PIRSF" id="PIRSF016275">
    <property type="entry name" value="PolC_DP2"/>
    <property type="match status" value="1"/>
</dbReference>
<keyword evidence="3 14" id="KW-0808">Transferase</keyword>
<evidence type="ECO:0000256" key="11">
    <source>
        <dbReference type="ARBA" id="ARBA00023268"/>
    </source>
</evidence>
<dbReference type="PANTHER" id="PTHR42210">
    <property type="entry name" value="DNA POLYMERASE II LARGE SUBUNIT"/>
    <property type="match status" value="1"/>
</dbReference>
<dbReference type="HOGENOM" id="CLU_001154_0_0_2"/>
<keyword evidence="8 14" id="KW-0269">Exonuclease</keyword>
<organism evidence="18 19">
    <name type="scientific">Methanosarcina siciliae T4/M</name>
    <dbReference type="NCBI Taxonomy" id="1434120"/>
    <lineage>
        <taxon>Archaea</taxon>
        <taxon>Methanobacteriati</taxon>
        <taxon>Methanobacteriota</taxon>
        <taxon>Stenosarchaea group</taxon>
        <taxon>Methanomicrobia</taxon>
        <taxon>Methanosarcinales</taxon>
        <taxon>Methanosarcinaceae</taxon>
        <taxon>Methanosarcina</taxon>
    </lineage>
</organism>
<evidence type="ECO:0000256" key="3">
    <source>
        <dbReference type="ARBA" id="ARBA00022679"/>
    </source>
</evidence>
<dbReference type="AlphaFoldDB" id="A0A0E3L9M9"/>
<dbReference type="OrthoDB" id="7529at2157"/>
<dbReference type="InterPro" id="IPR016033">
    <property type="entry name" value="PolC_DP2_N"/>
</dbReference>
<dbReference type="Pfam" id="PF03833">
    <property type="entry name" value="PolC_DP2_N"/>
    <property type="match status" value="1"/>
</dbReference>
<dbReference type="InterPro" id="IPR004475">
    <property type="entry name" value="PolC_DP2"/>
</dbReference>
<dbReference type="GO" id="GO:0003887">
    <property type="term" value="F:DNA-directed DNA polymerase activity"/>
    <property type="evidence" value="ECO:0007669"/>
    <property type="project" value="UniProtKB-UniRule"/>
</dbReference>
<keyword evidence="6 14" id="KW-0540">Nuclease</keyword>
<evidence type="ECO:0000256" key="5">
    <source>
        <dbReference type="ARBA" id="ARBA00022705"/>
    </source>
</evidence>
<feature type="domain" description="DNA polymerase II large subunit DP2 N-terminal" evidence="15">
    <location>
        <begin position="12"/>
        <end position="281"/>
    </location>
</feature>
<dbReference type="Pfam" id="PF24844">
    <property type="entry name" value="PolC_DP2_central"/>
    <property type="match status" value="1"/>
</dbReference>
<keyword evidence="19" id="KW-1185">Reference proteome</keyword>
<feature type="domain" description="DNA polymerase II large subunit DP2 catalytic" evidence="17">
    <location>
        <begin position="718"/>
        <end position="1014"/>
    </location>
</feature>
<dbReference type="PANTHER" id="PTHR42210:SF1">
    <property type="entry name" value="DNA POLYMERASE II LARGE SUBUNIT"/>
    <property type="match status" value="1"/>
</dbReference>
<keyword evidence="10 14" id="KW-0238">DNA-binding</keyword>
<dbReference type="EC" id="2.7.7.7" evidence="14"/>
<dbReference type="KEGG" id="msw:MSSIT_3832"/>
<dbReference type="NCBIfam" id="TIGR00354">
    <property type="entry name" value="polC"/>
    <property type="match status" value="1"/>
</dbReference>
<dbReference type="Pfam" id="PF24846">
    <property type="entry name" value="PolC_DP2_cat"/>
    <property type="match status" value="1"/>
</dbReference>
<evidence type="ECO:0000256" key="13">
    <source>
        <dbReference type="ARBA" id="ARBA00049244"/>
    </source>
</evidence>
<dbReference type="EC" id="3.1.11.1" evidence="14"/>
<dbReference type="HAMAP" id="MF_00324">
    <property type="entry name" value="DNApol_II_L_arch"/>
    <property type="match status" value="1"/>
</dbReference>
<evidence type="ECO:0000259" key="15">
    <source>
        <dbReference type="Pfam" id="PF03833"/>
    </source>
</evidence>
<comment type="function">
    <text evidence="12 14">Possesses two activities: a DNA synthesis (polymerase) and an exonucleolytic activity that degrades single-stranded DNA in the 3'- to 5'-direction. Has a template-primer preference which is characteristic of a replicative DNA polymerase.</text>
</comment>
<dbReference type="Proteomes" id="UP000033111">
    <property type="component" value="Chromosome"/>
</dbReference>
<evidence type="ECO:0000256" key="14">
    <source>
        <dbReference type="HAMAP-Rule" id="MF_00324"/>
    </source>
</evidence>
<evidence type="ECO:0000256" key="8">
    <source>
        <dbReference type="ARBA" id="ARBA00022839"/>
    </source>
</evidence>
<evidence type="ECO:0000256" key="2">
    <source>
        <dbReference type="ARBA" id="ARBA00011315"/>
    </source>
</evidence>
<evidence type="ECO:0000313" key="19">
    <source>
        <dbReference type="Proteomes" id="UP000033111"/>
    </source>
</evidence>
<dbReference type="InterPro" id="IPR056172">
    <property type="entry name" value="PolC_DP2_cat_dom"/>
</dbReference>
<comment type="catalytic activity">
    <reaction evidence="13 14">
        <text>DNA(n) + a 2'-deoxyribonucleoside 5'-triphosphate = DNA(n+1) + diphosphate</text>
        <dbReference type="Rhea" id="RHEA:22508"/>
        <dbReference type="Rhea" id="RHEA-COMP:17339"/>
        <dbReference type="Rhea" id="RHEA-COMP:17340"/>
        <dbReference type="ChEBI" id="CHEBI:33019"/>
        <dbReference type="ChEBI" id="CHEBI:61560"/>
        <dbReference type="ChEBI" id="CHEBI:173112"/>
        <dbReference type="EC" id="2.7.7.7"/>
    </reaction>
</comment>
<evidence type="ECO:0000256" key="10">
    <source>
        <dbReference type="ARBA" id="ARBA00023125"/>
    </source>
</evidence>
<name>A0A0E3L9M9_9EURY</name>
<keyword evidence="7 14" id="KW-0378">Hydrolase</keyword>
<evidence type="ECO:0000256" key="12">
    <source>
        <dbReference type="ARBA" id="ARBA00025068"/>
    </source>
</evidence>
<feature type="domain" description="DNA polymerase II large subunit DP2 central" evidence="16">
    <location>
        <begin position="290"/>
        <end position="681"/>
    </location>
</feature>
<dbReference type="PATRIC" id="fig|1434120.4.peg.4970"/>
<comment type="catalytic activity">
    <reaction evidence="14">
        <text>Exonucleolytic cleavage in the 3'- to 5'-direction to yield nucleoside 5'-phosphates.</text>
        <dbReference type="EC" id="3.1.11.1"/>
    </reaction>
</comment>
<dbReference type="GO" id="GO:0008310">
    <property type="term" value="F:single-stranded DNA 3'-5' DNA exonuclease activity"/>
    <property type="evidence" value="ECO:0007669"/>
    <property type="project" value="UniProtKB-EC"/>
</dbReference>
<evidence type="ECO:0000259" key="17">
    <source>
        <dbReference type="Pfam" id="PF24846"/>
    </source>
</evidence>
<dbReference type="GO" id="GO:0006308">
    <property type="term" value="P:DNA catabolic process"/>
    <property type="evidence" value="ECO:0007669"/>
    <property type="project" value="UniProtKB-UniRule"/>
</dbReference>
<evidence type="ECO:0000256" key="9">
    <source>
        <dbReference type="ARBA" id="ARBA00022932"/>
    </source>
</evidence>
<evidence type="ECO:0000256" key="6">
    <source>
        <dbReference type="ARBA" id="ARBA00022722"/>
    </source>
</evidence>
<dbReference type="GO" id="GO:0006261">
    <property type="term" value="P:DNA-templated DNA replication"/>
    <property type="evidence" value="ECO:0007669"/>
    <property type="project" value="UniProtKB-UniRule"/>
</dbReference>
<accession>A0A0E3L9M9</accession>
<evidence type="ECO:0000313" key="18">
    <source>
        <dbReference type="EMBL" id="AKB30551.1"/>
    </source>
</evidence>
<keyword evidence="9 14" id="KW-0239">DNA-directed DNA polymerase</keyword>
<sequence length="1146" mass="127881">MGETIASKEMHEYFDGLEARLKEAIEIANRARAQGGDPKPTVEIPLAKDLADRVENLIGVQGVAAKIRELETRMSREEAALEIGKQVAEGVVGNFPTKKDAVEAAIRVSMATLTEGVVAAPIEGIDKVDLGKNDDGSQYIRIFYSGPIRSAGGTAQALSVLVGDYVRRGIGIDRYKPREEEVERYVEEILLYKRVASLQYTPSEDEIRLIVRNCPVCIDGDPTEEAEVEGHRDLERIGTNRVRGGMCLVLAEGLALKAPKVKKHVNKLKMDGWDWLETLIGGAKSGGSAEDDQKSKIKPKDKYIRDLIAGRPVFSHPSRPGGFRLRYGRSRNTSFASAGINPASMVLLDDFITNGTQLKVERPGKAAAMSAVDSIEGPTVRLFSGDLVRIDNIKEAYEVRPQVEAIIDIGEILINYGDFLENNHPLMPSPYVFEWWQYDYQAACPEKIPEEKLKNPSSALALRLAEEYNVPLHPKFTYLWHDINRNEFEALRKFVVENGTFLIGEGILKLPLAASFEDGIKPVLEKLLVLHRVKEGETLIEEALPFVLCLGLDNSLEEKASMPETDDMVEAAGVLSGFKVYPRAPSRIGARMGRPEKSDLRKMSPAAQVLFPISNCGGITRNLVSASDYTSCMNGKIGEIEVELGLRECPACGKETYFWRCECGEFTNPKLSCPRCKIDVRGAETCPKCGRKPTSVANVKLDFRSIYKKAFENVGEREKMDLIKGVKRLMNGQMTPEPLEKGILRAKHNVYIFKDGTVRYDMSDIPLTHIRADELGITAAKLRELGYREDIYGKTLERDDQVVCLKVQDLVISYDGAKYILRTAQYVDDLLVKYYKVEPYYNAETIQDLVGVLLIGLAPHTSAGVLGRLIGFTKASVGYAHPFFHASKRRNCDGDEDCIMLLMDGILNFSRAYLPDKRGGKMDAPLVLTTRIDPKEVDKEAHNIDVSARYPLEFYRATQEIKNPTELEGIMDLISSRLGTPEQYEHFMFTHNTSDIAAGPLKSSYKTLGSMIEKMEAQLSLANKIRAVDAPDVAERVLKSHFLPDLIGNLRSFSRQRMRCIKCGEKFRRPPLTGACPKCGGNVVLTVHEGAVRKYLEISKEIGERYGVSSYTRQRIELLDYDIRSLFENHKVKQMGLSDFMSGSAR</sequence>
<protein>
    <recommendedName>
        <fullName evidence="14">DNA polymerase II large subunit</fullName>
        <shortName evidence="14">Pol II</shortName>
        <ecNumber evidence="14">2.7.7.7</ecNumber>
    </recommendedName>
    <alternativeName>
        <fullName evidence="14">Exodeoxyribonuclease large subunit</fullName>
        <ecNumber evidence="14">3.1.11.1</ecNumber>
    </alternativeName>
</protein>
<proteinExistence type="inferred from homology"/>
<dbReference type="GeneID" id="24862788"/>
<comment type="subunit">
    <text evidence="2 14">Heterodimer of a large subunit and a small subunit.</text>
</comment>